<feature type="chain" id="PRO_5032865380" evidence="2">
    <location>
        <begin position="20"/>
        <end position="362"/>
    </location>
</feature>
<feature type="region of interest" description="Disordered" evidence="1">
    <location>
        <begin position="57"/>
        <end position="80"/>
    </location>
</feature>
<proteinExistence type="predicted"/>
<feature type="compositionally biased region" description="Basic and acidic residues" evidence="1">
    <location>
        <begin position="64"/>
        <end position="73"/>
    </location>
</feature>
<dbReference type="AlphaFoldDB" id="A0A813U4Y9"/>
<keyword evidence="4" id="KW-1185">Reference proteome</keyword>
<sequence>MKLQLILFVLIVLAQTFDAYSLHYNLKELDENKSETPSPELTPDTYMSPFRRAREKSLSLSFKSNKENKKNEQENDQYQNYKAQKLSAKKILDKNEKTQVKSSAFKPLSMRTLALRNNPMYGSNMNQMSFLNTLSAQNPQVQPTSFVNFGAQFMTQMGRMKVGNNPKRLNNTLREQRIKLLEDESFLRKNSKLSQFIFSKNRDAILMNQIEQMNRENEARLNKINKVKSKQNDFYRKPTKANSFKFVKNEEVKEEVKENHEEGEEEEEESETLRLKQSPRLTTAPVFVQSEQAQAKEVKLSGKITDAVKLEEVKPERVSIKKLAINKPGSLIDWDEMDREEEEFQRTLELKKKLDEAFKEDN</sequence>
<dbReference type="Proteomes" id="UP000663879">
    <property type="component" value="Unassembled WGS sequence"/>
</dbReference>
<evidence type="ECO:0000313" key="3">
    <source>
        <dbReference type="EMBL" id="CAF0821115.1"/>
    </source>
</evidence>
<name>A0A813U4Y9_9BILA</name>
<feature type="region of interest" description="Disordered" evidence="1">
    <location>
        <begin position="254"/>
        <end position="273"/>
    </location>
</feature>
<dbReference type="EMBL" id="CAJNOC010000956">
    <property type="protein sequence ID" value="CAF0821115.1"/>
    <property type="molecule type" value="Genomic_DNA"/>
</dbReference>
<gene>
    <name evidence="3" type="ORF">OXX778_LOCUS7472</name>
</gene>
<evidence type="ECO:0000256" key="1">
    <source>
        <dbReference type="SAM" id="MobiDB-lite"/>
    </source>
</evidence>
<reference evidence="3" key="1">
    <citation type="submission" date="2021-02" db="EMBL/GenBank/DDBJ databases">
        <authorList>
            <person name="Nowell W R."/>
        </authorList>
    </citation>
    <scope>NUCLEOTIDE SEQUENCE</scope>
    <source>
        <strain evidence="3">Ploen Becks lab</strain>
    </source>
</reference>
<evidence type="ECO:0000256" key="2">
    <source>
        <dbReference type="SAM" id="SignalP"/>
    </source>
</evidence>
<protein>
    <submittedName>
        <fullName evidence="3">Uncharacterized protein</fullName>
    </submittedName>
</protein>
<keyword evidence="2" id="KW-0732">Signal</keyword>
<feature type="signal peptide" evidence="2">
    <location>
        <begin position="1"/>
        <end position="19"/>
    </location>
</feature>
<feature type="compositionally biased region" description="Acidic residues" evidence="1">
    <location>
        <begin position="261"/>
        <end position="270"/>
    </location>
</feature>
<accession>A0A813U4Y9</accession>
<comment type="caution">
    <text evidence="3">The sequence shown here is derived from an EMBL/GenBank/DDBJ whole genome shotgun (WGS) entry which is preliminary data.</text>
</comment>
<organism evidence="3 4">
    <name type="scientific">Brachionus calyciflorus</name>
    <dbReference type="NCBI Taxonomy" id="104777"/>
    <lineage>
        <taxon>Eukaryota</taxon>
        <taxon>Metazoa</taxon>
        <taxon>Spiralia</taxon>
        <taxon>Gnathifera</taxon>
        <taxon>Rotifera</taxon>
        <taxon>Eurotatoria</taxon>
        <taxon>Monogononta</taxon>
        <taxon>Pseudotrocha</taxon>
        <taxon>Ploima</taxon>
        <taxon>Brachionidae</taxon>
        <taxon>Brachionus</taxon>
    </lineage>
</organism>
<evidence type="ECO:0000313" key="4">
    <source>
        <dbReference type="Proteomes" id="UP000663879"/>
    </source>
</evidence>